<feature type="compositionally biased region" description="Basic residues" evidence="1">
    <location>
        <begin position="104"/>
        <end position="113"/>
    </location>
</feature>
<dbReference type="InterPro" id="IPR007076">
    <property type="entry name" value="TfoX_N"/>
</dbReference>
<dbReference type="EMBL" id="MPZN01000106">
    <property type="protein sequence ID" value="PPL14230.1"/>
    <property type="molecule type" value="Genomic_DNA"/>
</dbReference>
<organism evidence="3 4">
    <name type="scientific">Microterricola pindariensis</name>
    <dbReference type="NCBI Taxonomy" id="478010"/>
    <lineage>
        <taxon>Bacteria</taxon>
        <taxon>Bacillati</taxon>
        <taxon>Actinomycetota</taxon>
        <taxon>Actinomycetes</taxon>
        <taxon>Micrococcales</taxon>
        <taxon>Microbacteriaceae</taxon>
        <taxon>Microterricola</taxon>
    </lineage>
</organism>
<keyword evidence="4" id="KW-1185">Reference proteome</keyword>
<sequence length="113" mass="12116">MSTSPGTVQFIEDQLGPLAIRTAAMFGEYGIYCDEKIVGLICDDTLFIKPSGAAAELFARTEPAPPYPGAKLYRRVPGEALEDRDWLQEAVQATADALPTPPPKKPRAPKGAA</sequence>
<feature type="region of interest" description="Disordered" evidence="1">
    <location>
        <begin position="92"/>
        <end position="113"/>
    </location>
</feature>
<dbReference type="RefSeq" id="WP_104477746.1">
    <property type="nucleotide sequence ID" value="NZ_MPZN01000106.1"/>
</dbReference>
<dbReference type="Gene3D" id="3.30.1460.30">
    <property type="entry name" value="YgaC/TfoX-N like chaperone"/>
    <property type="match status" value="1"/>
</dbReference>
<dbReference type="Proteomes" id="UP000237755">
    <property type="component" value="Unassembled WGS sequence"/>
</dbReference>
<evidence type="ECO:0000259" key="2">
    <source>
        <dbReference type="Pfam" id="PF04993"/>
    </source>
</evidence>
<comment type="caution">
    <text evidence="3">The sequence shown here is derived from an EMBL/GenBank/DDBJ whole genome shotgun (WGS) entry which is preliminary data.</text>
</comment>
<dbReference type="Pfam" id="PF04993">
    <property type="entry name" value="TfoX_N"/>
    <property type="match status" value="1"/>
</dbReference>
<dbReference type="SUPFAM" id="SSF159894">
    <property type="entry name" value="YgaC/TfoX-N like"/>
    <property type="match status" value="1"/>
</dbReference>
<evidence type="ECO:0000313" key="4">
    <source>
        <dbReference type="Proteomes" id="UP000237755"/>
    </source>
</evidence>
<feature type="domain" description="TfoX N-terminal" evidence="2">
    <location>
        <begin position="20"/>
        <end position="97"/>
    </location>
</feature>
<proteinExistence type="predicted"/>
<reference evidence="3 4" key="1">
    <citation type="journal article" date="2008" name="Int. J. Syst. Evol. Microbiol.">
        <title>Leifsonia pindariensis sp. nov., isolated from the Pindari glacier of the Indian Himalayas, and emended description of the genus Leifsonia.</title>
        <authorList>
            <person name="Reddy G.S."/>
            <person name="Prabagaran S.R."/>
            <person name="Shivaji S."/>
        </authorList>
    </citation>
    <scope>NUCLEOTIDE SEQUENCE [LARGE SCALE GENOMIC DNA]</scope>
    <source>
        <strain evidence="3 4">PON 10</strain>
    </source>
</reference>
<protein>
    <submittedName>
        <fullName evidence="3">Transcriptional regulator</fullName>
    </submittedName>
</protein>
<evidence type="ECO:0000256" key="1">
    <source>
        <dbReference type="SAM" id="MobiDB-lite"/>
    </source>
</evidence>
<accession>A0ABX5AQJ1</accession>
<evidence type="ECO:0000313" key="3">
    <source>
        <dbReference type="EMBL" id="PPL14230.1"/>
    </source>
</evidence>
<gene>
    <name evidence="3" type="ORF">GY24_16850</name>
</gene>
<name>A0ABX5AQJ1_9MICO</name>